<dbReference type="Proteomes" id="UP001301958">
    <property type="component" value="Unassembled WGS sequence"/>
</dbReference>
<accession>A0AAN7BL78</accession>
<dbReference type="EMBL" id="MU865368">
    <property type="protein sequence ID" value="KAK4225369.1"/>
    <property type="molecule type" value="Genomic_DNA"/>
</dbReference>
<protein>
    <recommendedName>
        <fullName evidence="4">Secreted protein</fullName>
    </recommendedName>
</protein>
<evidence type="ECO:0008006" key="4">
    <source>
        <dbReference type="Google" id="ProtNLM"/>
    </source>
</evidence>
<proteinExistence type="predicted"/>
<gene>
    <name evidence="2" type="ORF">QBC38DRAFT_530951</name>
</gene>
<keyword evidence="1" id="KW-0732">Signal</keyword>
<keyword evidence="3" id="KW-1185">Reference proteome</keyword>
<name>A0AAN7BL78_9PEZI</name>
<sequence>MLLLHTILLAFTGIALGSDPFLGKYKIVPLEWSIQPTPGKGEYINVTGTVQQVIAQMTKLNPNFLSETKELYQKENQLHLPPLESNNNNNNIIIYGPRPTAPPMRDLDPLPLSHDCFTWPEANPSAIDEGIDYLNQVKGRPWLPKGFGTCARVSCSWDSGIFWCNDNDFTYELDSFKQIAGGAQIIHNYCKAWSEQQTRKYTPEDAYLTSGQTFFPNNWNVIVALVDSDHHC</sequence>
<feature type="signal peptide" evidence="1">
    <location>
        <begin position="1"/>
        <end position="17"/>
    </location>
</feature>
<comment type="caution">
    <text evidence="2">The sequence shown here is derived from an EMBL/GenBank/DDBJ whole genome shotgun (WGS) entry which is preliminary data.</text>
</comment>
<organism evidence="2 3">
    <name type="scientific">Podospora fimiseda</name>
    <dbReference type="NCBI Taxonomy" id="252190"/>
    <lineage>
        <taxon>Eukaryota</taxon>
        <taxon>Fungi</taxon>
        <taxon>Dikarya</taxon>
        <taxon>Ascomycota</taxon>
        <taxon>Pezizomycotina</taxon>
        <taxon>Sordariomycetes</taxon>
        <taxon>Sordariomycetidae</taxon>
        <taxon>Sordariales</taxon>
        <taxon>Podosporaceae</taxon>
        <taxon>Podospora</taxon>
    </lineage>
</organism>
<evidence type="ECO:0000313" key="3">
    <source>
        <dbReference type="Proteomes" id="UP001301958"/>
    </source>
</evidence>
<dbReference type="AlphaFoldDB" id="A0AAN7BL78"/>
<reference evidence="2" key="2">
    <citation type="submission" date="2023-05" db="EMBL/GenBank/DDBJ databases">
        <authorList>
            <consortium name="Lawrence Berkeley National Laboratory"/>
            <person name="Steindorff A."/>
            <person name="Hensen N."/>
            <person name="Bonometti L."/>
            <person name="Westerberg I."/>
            <person name="Brannstrom I.O."/>
            <person name="Guillou S."/>
            <person name="Cros-Aarteil S."/>
            <person name="Calhoun S."/>
            <person name="Haridas S."/>
            <person name="Kuo A."/>
            <person name="Mondo S."/>
            <person name="Pangilinan J."/>
            <person name="Riley R."/>
            <person name="Labutti K."/>
            <person name="Andreopoulos B."/>
            <person name="Lipzen A."/>
            <person name="Chen C."/>
            <person name="Yanf M."/>
            <person name="Daum C."/>
            <person name="Ng V."/>
            <person name="Clum A."/>
            <person name="Ohm R."/>
            <person name="Martin F."/>
            <person name="Silar P."/>
            <person name="Natvig D."/>
            <person name="Lalanne C."/>
            <person name="Gautier V."/>
            <person name="Ament-Velasquez S.L."/>
            <person name="Kruys A."/>
            <person name="Hutchinson M.I."/>
            <person name="Powell A.J."/>
            <person name="Barry K."/>
            <person name="Miller A.N."/>
            <person name="Grigoriev I.V."/>
            <person name="Debuchy R."/>
            <person name="Gladieux P."/>
            <person name="Thoren M.H."/>
            <person name="Johannesson H."/>
        </authorList>
    </citation>
    <scope>NUCLEOTIDE SEQUENCE</scope>
    <source>
        <strain evidence="2">CBS 990.96</strain>
    </source>
</reference>
<evidence type="ECO:0000313" key="2">
    <source>
        <dbReference type="EMBL" id="KAK4225369.1"/>
    </source>
</evidence>
<feature type="chain" id="PRO_5042890389" description="Secreted protein" evidence="1">
    <location>
        <begin position="18"/>
        <end position="232"/>
    </location>
</feature>
<evidence type="ECO:0000256" key="1">
    <source>
        <dbReference type="SAM" id="SignalP"/>
    </source>
</evidence>
<dbReference type="PANTHER" id="PTHR35605">
    <property type="entry name" value="ECP2 EFFECTOR PROTEIN DOMAIN-CONTAINING PROTEIN-RELATED"/>
    <property type="match status" value="1"/>
</dbReference>
<dbReference type="PANTHER" id="PTHR35605:SF1">
    <property type="entry name" value="ECP2 EFFECTOR PROTEIN DOMAIN-CONTAINING PROTEIN-RELATED"/>
    <property type="match status" value="1"/>
</dbReference>
<reference evidence="2" key="1">
    <citation type="journal article" date="2023" name="Mol. Phylogenet. Evol.">
        <title>Genome-scale phylogeny and comparative genomics of the fungal order Sordariales.</title>
        <authorList>
            <person name="Hensen N."/>
            <person name="Bonometti L."/>
            <person name="Westerberg I."/>
            <person name="Brannstrom I.O."/>
            <person name="Guillou S."/>
            <person name="Cros-Aarteil S."/>
            <person name="Calhoun S."/>
            <person name="Haridas S."/>
            <person name="Kuo A."/>
            <person name="Mondo S."/>
            <person name="Pangilinan J."/>
            <person name="Riley R."/>
            <person name="LaButti K."/>
            <person name="Andreopoulos B."/>
            <person name="Lipzen A."/>
            <person name="Chen C."/>
            <person name="Yan M."/>
            <person name="Daum C."/>
            <person name="Ng V."/>
            <person name="Clum A."/>
            <person name="Steindorff A."/>
            <person name="Ohm R.A."/>
            <person name="Martin F."/>
            <person name="Silar P."/>
            <person name="Natvig D.O."/>
            <person name="Lalanne C."/>
            <person name="Gautier V."/>
            <person name="Ament-Velasquez S.L."/>
            <person name="Kruys A."/>
            <person name="Hutchinson M.I."/>
            <person name="Powell A.J."/>
            <person name="Barry K."/>
            <person name="Miller A.N."/>
            <person name="Grigoriev I.V."/>
            <person name="Debuchy R."/>
            <person name="Gladieux P."/>
            <person name="Hiltunen Thoren M."/>
            <person name="Johannesson H."/>
        </authorList>
    </citation>
    <scope>NUCLEOTIDE SEQUENCE</scope>
    <source>
        <strain evidence="2">CBS 990.96</strain>
    </source>
</reference>